<reference evidence="2" key="1">
    <citation type="journal article" date="2019" name="bioRxiv">
        <title>The Genome of the Zebra Mussel, Dreissena polymorpha: A Resource for Invasive Species Research.</title>
        <authorList>
            <person name="McCartney M.A."/>
            <person name="Auch B."/>
            <person name="Kono T."/>
            <person name="Mallez S."/>
            <person name="Zhang Y."/>
            <person name="Obille A."/>
            <person name="Becker A."/>
            <person name="Abrahante J.E."/>
            <person name="Garbe J."/>
            <person name="Badalamenti J.P."/>
            <person name="Herman A."/>
            <person name="Mangelson H."/>
            <person name="Liachko I."/>
            <person name="Sullivan S."/>
            <person name="Sone E.D."/>
            <person name="Koren S."/>
            <person name="Silverstein K.A.T."/>
            <person name="Beckman K.B."/>
            <person name="Gohl D.M."/>
        </authorList>
    </citation>
    <scope>NUCLEOTIDE SEQUENCE</scope>
    <source>
        <strain evidence="2">Duluth1</strain>
        <tissue evidence="2">Whole animal</tissue>
    </source>
</reference>
<dbReference type="EMBL" id="JAIWYP010000005">
    <property type="protein sequence ID" value="KAH3823289.1"/>
    <property type="molecule type" value="Genomic_DNA"/>
</dbReference>
<evidence type="ECO:0000256" key="1">
    <source>
        <dbReference type="SAM" id="Coils"/>
    </source>
</evidence>
<keyword evidence="1" id="KW-0175">Coiled coil</keyword>
<dbReference type="AlphaFoldDB" id="A0A9D4GXL1"/>
<name>A0A9D4GXL1_DREPO</name>
<feature type="coiled-coil region" evidence="1">
    <location>
        <begin position="27"/>
        <end position="86"/>
    </location>
</feature>
<organism evidence="2 3">
    <name type="scientific">Dreissena polymorpha</name>
    <name type="common">Zebra mussel</name>
    <name type="synonym">Mytilus polymorpha</name>
    <dbReference type="NCBI Taxonomy" id="45954"/>
    <lineage>
        <taxon>Eukaryota</taxon>
        <taxon>Metazoa</taxon>
        <taxon>Spiralia</taxon>
        <taxon>Lophotrochozoa</taxon>
        <taxon>Mollusca</taxon>
        <taxon>Bivalvia</taxon>
        <taxon>Autobranchia</taxon>
        <taxon>Heteroconchia</taxon>
        <taxon>Euheterodonta</taxon>
        <taxon>Imparidentia</taxon>
        <taxon>Neoheterodontei</taxon>
        <taxon>Myida</taxon>
        <taxon>Dreissenoidea</taxon>
        <taxon>Dreissenidae</taxon>
        <taxon>Dreissena</taxon>
    </lineage>
</organism>
<sequence>MKNERELELIKQRDRYNEMKQLQSIELERQRTELIEARRKARHNKDELQRRKEKKIIKQKEEVDEIRKLQEQRKALELQRRRMSETVIDIELDNDDEMGACGYDKYRNDNKWELVDMTNTERTI</sequence>
<accession>A0A9D4GXL1</accession>
<protein>
    <submittedName>
        <fullName evidence="2">Uncharacterized protein</fullName>
    </submittedName>
</protein>
<comment type="caution">
    <text evidence="2">The sequence shown here is derived from an EMBL/GenBank/DDBJ whole genome shotgun (WGS) entry which is preliminary data.</text>
</comment>
<gene>
    <name evidence="2" type="ORF">DPMN_125088</name>
</gene>
<keyword evidence="3" id="KW-1185">Reference proteome</keyword>
<proteinExistence type="predicted"/>
<reference evidence="2" key="2">
    <citation type="submission" date="2020-11" db="EMBL/GenBank/DDBJ databases">
        <authorList>
            <person name="McCartney M.A."/>
            <person name="Auch B."/>
            <person name="Kono T."/>
            <person name="Mallez S."/>
            <person name="Becker A."/>
            <person name="Gohl D.M."/>
            <person name="Silverstein K.A.T."/>
            <person name="Koren S."/>
            <person name="Bechman K.B."/>
            <person name="Herman A."/>
            <person name="Abrahante J.E."/>
            <person name="Garbe J."/>
        </authorList>
    </citation>
    <scope>NUCLEOTIDE SEQUENCE</scope>
    <source>
        <strain evidence="2">Duluth1</strain>
        <tissue evidence="2">Whole animal</tissue>
    </source>
</reference>
<evidence type="ECO:0000313" key="2">
    <source>
        <dbReference type="EMBL" id="KAH3823289.1"/>
    </source>
</evidence>
<dbReference type="Proteomes" id="UP000828390">
    <property type="component" value="Unassembled WGS sequence"/>
</dbReference>
<evidence type="ECO:0000313" key="3">
    <source>
        <dbReference type="Proteomes" id="UP000828390"/>
    </source>
</evidence>